<dbReference type="Proteomes" id="UP000499080">
    <property type="component" value="Unassembled WGS sequence"/>
</dbReference>
<evidence type="ECO:0000313" key="1">
    <source>
        <dbReference type="EMBL" id="GBN67289.1"/>
    </source>
</evidence>
<proteinExistence type="predicted"/>
<dbReference type="EMBL" id="BGPR01014926">
    <property type="protein sequence ID" value="GBN67289.1"/>
    <property type="molecule type" value="Genomic_DNA"/>
</dbReference>
<comment type="caution">
    <text evidence="1">The sequence shown here is derived from an EMBL/GenBank/DDBJ whole genome shotgun (WGS) entry which is preliminary data.</text>
</comment>
<organism evidence="1 2">
    <name type="scientific">Araneus ventricosus</name>
    <name type="common">Orbweaver spider</name>
    <name type="synonym">Epeira ventricosa</name>
    <dbReference type="NCBI Taxonomy" id="182803"/>
    <lineage>
        <taxon>Eukaryota</taxon>
        <taxon>Metazoa</taxon>
        <taxon>Ecdysozoa</taxon>
        <taxon>Arthropoda</taxon>
        <taxon>Chelicerata</taxon>
        <taxon>Arachnida</taxon>
        <taxon>Araneae</taxon>
        <taxon>Araneomorphae</taxon>
        <taxon>Entelegynae</taxon>
        <taxon>Araneoidea</taxon>
        <taxon>Araneidae</taxon>
        <taxon>Araneus</taxon>
    </lineage>
</organism>
<gene>
    <name evidence="1" type="ORF">AVEN_59492_1</name>
</gene>
<reference evidence="1 2" key="1">
    <citation type="journal article" date="2019" name="Sci. Rep.">
        <title>Orb-weaving spider Araneus ventricosus genome elucidates the spidroin gene catalogue.</title>
        <authorList>
            <person name="Kono N."/>
            <person name="Nakamura H."/>
            <person name="Ohtoshi R."/>
            <person name="Moran D.A.P."/>
            <person name="Shinohara A."/>
            <person name="Yoshida Y."/>
            <person name="Fujiwara M."/>
            <person name="Mori M."/>
            <person name="Tomita M."/>
            <person name="Arakawa K."/>
        </authorList>
    </citation>
    <scope>NUCLEOTIDE SEQUENCE [LARGE SCALE GENOMIC DNA]</scope>
</reference>
<keyword evidence="2" id="KW-1185">Reference proteome</keyword>
<protein>
    <submittedName>
        <fullName evidence="1">Uncharacterized protein</fullName>
    </submittedName>
</protein>
<name>A0A4Y2QVX6_ARAVE</name>
<evidence type="ECO:0000313" key="2">
    <source>
        <dbReference type="Proteomes" id="UP000499080"/>
    </source>
</evidence>
<dbReference type="AlphaFoldDB" id="A0A4Y2QVX6"/>
<accession>A0A4Y2QVX6</accession>
<sequence>MGTLRKSTERASCDSHRRADFEKRYIEITGLGLADLTVPTPFKRRRDPWVPQDWDNHTHLKKEICLPVLPCRVTPSNWCGNCNGCSNKDMGQCTVLSCLCGRNCVLVFVSVTQQRKELEE</sequence>